<proteinExistence type="predicted"/>
<sequence length="66" mass="7325">MKGLFKYLKVNGYDVYHKGNKPTPAEIGTYTKNEIDSKITSSNGTKITVSTEPPTTHVVGQVWLQI</sequence>
<comment type="caution">
    <text evidence="1">The sequence shown here is derived from an EMBL/GenBank/DDBJ whole genome shotgun (WGS) entry which is preliminary data.</text>
</comment>
<name>A0ABS8DH46_9FIRM</name>
<dbReference type="Proteomes" id="UP001299546">
    <property type="component" value="Unassembled WGS sequence"/>
</dbReference>
<gene>
    <name evidence="1" type="ORF">LIZ65_10580</name>
</gene>
<dbReference type="EMBL" id="JAJCIS010000005">
    <property type="protein sequence ID" value="MCB7387732.1"/>
    <property type="molecule type" value="Genomic_DNA"/>
</dbReference>
<keyword evidence="2" id="KW-1185">Reference proteome</keyword>
<accession>A0ABS8DH46</accession>
<organism evidence="1 2">
    <name type="scientific">Bariatricus massiliensis</name>
    <dbReference type="NCBI Taxonomy" id="1745713"/>
    <lineage>
        <taxon>Bacteria</taxon>
        <taxon>Bacillati</taxon>
        <taxon>Bacillota</taxon>
        <taxon>Clostridia</taxon>
        <taxon>Lachnospirales</taxon>
        <taxon>Lachnospiraceae</taxon>
        <taxon>Bariatricus</taxon>
    </lineage>
</organism>
<evidence type="ECO:0000313" key="2">
    <source>
        <dbReference type="Proteomes" id="UP001299546"/>
    </source>
</evidence>
<reference evidence="1 2" key="1">
    <citation type="submission" date="2021-10" db="EMBL/GenBank/DDBJ databases">
        <title>Collection of gut derived symbiotic bacterial strains cultured from healthy donors.</title>
        <authorList>
            <person name="Lin H."/>
            <person name="Littmann E."/>
            <person name="Kohout C."/>
            <person name="Pamer E.G."/>
        </authorList>
    </citation>
    <scope>NUCLEOTIDE SEQUENCE [LARGE SCALE GENOMIC DNA]</scope>
    <source>
        <strain evidence="1 2">DFI.1.165</strain>
    </source>
</reference>
<protein>
    <submittedName>
        <fullName evidence="1">Uncharacterized protein</fullName>
    </submittedName>
</protein>
<dbReference type="RefSeq" id="WP_066737058.1">
    <property type="nucleotide sequence ID" value="NZ_JAJCIQ010000006.1"/>
</dbReference>
<evidence type="ECO:0000313" key="1">
    <source>
        <dbReference type="EMBL" id="MCB7387732.1"/>
    </source>
</evidence>